<gene>
    <name evidence="2" type="ORF">SAMN06265219_110171</name>
</gene>
<proteinExistence type="predicted"/>
<sequence>MKKLTIVVMAVFTSLLCTAVDAQNISEKFRVDGVMFLSFEHDMTGDSFHNQFTIKRGYVNFRSSLTDKINVRITQDVTIDEEGDGLGDIELRLKYAYVEYDLPSTGLFNEPLISGGVTSRPWISFEQDVNDYRSQKSMFMDQNDILSSADYGLAFETGFGESLDAPGLSSNDSKYGSFAIGVYNGGGYSAIEVNNNKLVEGRLSLRPAHNIVPGFQVNVFGAFGKGNSTSNPEFNLLGSALTYESVRANMVLQGFQSVGDQEANFVNPAQQAYELQGWSIFTEFQPLADLPIHINARTEELTNLDQNRWVVRESVIGIAYVFPNRSKIILDYSHRESRTEFNPTDFSRVEVIGEIRF</sequence>
<feature type="signal peptide" evidence="1">
    <location>
        <begin position="1"/>
        <end position="19"/>
    </location>
</feature>
<evidence type="ECO:0000313" key="3">
    <source>
        <dbReference type="Proteomes" id="UP000317557"/>
    </source>
</evidence>
<organism evidence="2 3">
    <name type="scientific">Gracilimonas mengyeensis</name>
    <dbReference type="NCBI Taxonomy" id="1302730"/>
    <lineage>
        <taxon>Bacteria</taxon>
        <taxon>Pseudomonadati</taxon>
        <taxon>Balneolota</taxon>
        <taxon>Balneolia</taxon>
        <taxon>Balneolales</taxon>
        <taxon>Balneolaceae</taxon>
        <taxon>Gracilimonas</taxon>
    </lineage>
</organism>
<evidence type="ECO:0000256" key="1">
    <source>
        <dbReference type="SAM" id="SignalP"/>
    </source>
</evidence>
<dbReference type="Gene3D" id="2.40.160.10">
    <property type="entry name" value="Porin"/>
    <property type="match status" value="1"/>
</dbReference>
<protein>
    <recommendedName>
        <fullName evidence="4">Phosphate-selective porin O and P</fullName>
    </recommendedName>
</protein>
<evidence type="ECO:0000313" key="2">
    <source>
        <dbReference type="EMBL" id="SMO79154.1"/>
    </source>
</evidence>
<reference evidence="2 3" key="1">
    <citation type="submission" date="2017-05" db="EMBL/GenBank/DDBJ databases">
        <authorList>
            <person name="Varghese N."/>
            <person name="Submissions S."/>
        </authorList>
    </citation>
    <scope>NUCLEOTIDE SEQUENCE [LARGE SCALE GENOMIC DNA]</scope>
    <source>
        <strain evidence="2 3">DSM 21985</strain>
    </source>
</reference>
<name>A0A521E5D0_9BACT</name>
<keyword evidence="1" id="KW-0732">Signal</keyword>
<dbReference type="Proteomes" id="UP000317557">
    <property type="component" value="Unassembled WGS sequence"/>
</dbReference>
<accession>A0A521E5D0</accession>
<keyword evidence="3" id="KW-1185">Reference proteome</keyword>
<dbReference type="RefSeq" id="WP_142454981.1">
    <property type="nucleotide sequence ID" value="NZ_FXTP01000010.1"/>
</dbReference>
<feature type="chain" id="PRO_5021703449" description="Phosphate-selective porin O and P" evidence="1">
    <location>
        <begin position="20"/>
        <end position="357"/>
    </location>
</feature>
<dbReference type="AlphaFoldDB" id="A0A521E5D0"/>
<dbReference type="OrthoDB" id="1412624at2"/>
<dbReference type="InterPro" id="IPR023614">
    <property type="entry name" value="Porin_dom_sf"/>
</dbReference>
<dbReference type="EMBL" id="FXTP01000010">
    <property type="protein sequence ID" value="SMO79154.1"/>
    <property type="molecule type" value="Genomic_DNA"/>
</dbReference>
<evidence type="ECO:0008006" key="4">
    <source>
        <dbReference type="Google" id="ProtNLM"/>
    </source>
</evidence>